<dbReference type="Pfam" id="PF03564">
    <property type="entry name" value="DUF1759"/>
    <property type="match status" value="1"/>
</dbReference>
<comment type="caution">
    <text evidence="2">The sequence shown here is derived from an EMBL/GenBank/DDBJ whole genome shotgun (WGS) entry which is preliminary data.</text>
</comment>
<dbReference type="EMBL" id="JOJR01000267">
    <property type="protein sequence ID" value="RCN40788.1"/>
    <property type="molecule type" value="Genomic_DNA"/>
</dbReference>
<organism evidence="2 3">
    <name type="scientific">Ancylostoma caninum</name>
    <name type="common">Dog hookworm</name>
    <dbReference type="NCBI Taxonomy" id="29170"/>
    <lineage>
        <taxon>Eukaryota</taxon>
        <taxon>Metazoa</taxon>
        <taxon>Ecdysozoa</taxon>
        <taxon>Nematoda</taxon>
        <taxon>Chromadorea</taxon>
        <taxon>Rhabditida</taxon>
        <taxon>Rhabditina</taxon>
        <taxon>Rhabditomorpha</taxon>
        <taxon>Strongyloidea</taxon>
        <taxon>Ancylostomatidae</taxon>
        <taxon>Ancylostomatinae</taxon>
        <taxon>Ancylostoma</taxon>
    </lineage>
</organism>
<dbReference type="PANTHER" id="PTHR22954">
    <property type="entry name" value="RETROVIRAL PROTEASE-RELATED"/>
    <property type="match status" value="1"/>
</dbReference>
<feature type="coiled-coil region" evidence="1">
    <location>
        <begin position="98"/>
        <end position="125"/>
    </location>
</feature>
<evidence type="ECO:0000313" key="3">
    <source>
        <dbReference type="Proteomes" id="UP000252519"/>
    </source>
</evidence>
<dbReference type="AlphaFoldDB" id="A0A368GAR4"/>
<gene>
    <name evidence="2" type="ORF">ANCCAN_13279</name>
</gene>
<dbReference type="Proteomes" id="UP000252519">
    <property type="component" value="Unassembled WGS sequence"/>
</dbReference>
<keyword evidence="3" id="KW-1185">Reference proteome</keyword>
<keyword evidence="1" id="KW-0175">Coiled coil</keyword>
<accession>A0A368GAR4</accession>
<name>A0A368GAR4_ANCCA</name>
<dbReference type="PANTHER" id="PTHR22954:SF3">
    <property type="entry name" value="PROTEIN CBG08539"/>
    <property type="match status" value="1"/>
</dbReference>
<dbReference type="InterPro" id="IPR005312">
    <property type="entry name" value="DUF1759"/>
</dbReference>
<protein>
    <submittedName>
        <fullName evidence="2">Uncharacterized protein</fullName>
    </submittedName>
</protein>
<sequence>MSSHAFKLKTANQRLTRQLNELAALVKESEEYCHPWNFPTSLKDLELFLATKPIIVKAFCKECMCALTSLKETDENVGSNIESNFEQYWEEKKGDYLLEVASEIENQLETRVVELECQEASIKQEMINETAQGNIGNSAGTSDFSSTMDRRLFGNELKIPEFTRNAAEFDSFWELFEELIHKQPYSNTEKLSILLSCCKGDAARALKMLPGTGDSYEKAVQQLKSQYQDPKRVIMTMIRKLKSLRQAKDDARSFRNTLNDVEAIIATLRRQGETVDTTLETNPDEVREALTVSICAHVYFVEMPGIGRLTVSKLRHCPHVKTFRRIKSL</sequence>
<dbReference type="STRING" id="29170.A0A368GAR4"/>
<feature type="coiled-coil region" evidence="1">
    <location>
        <begin position="244"/>
        <end position="271"/>
    </location>
</feature>
<proteinExistence type="predicted"/>
<evidence type="ECO:0000313" key="2">
    <source>
        <dbReference type="EMBL" id="RCN40788.1"/>
    </source>
</evidence>
<evidence type="ECO:0000256" key="1">
    <source>
        <dbReference type="SAM" id="Coils"/>
    </source>
</evidence>
<dbReference type="OrthoDB" id="5840675at2759"/>
<reference evidence="2 3" key="1">
    <citation type="submission" date="2014-10" db="EMBL/GenBank/DDBJ databases">
        <title>Draft genome of the hookworm Ancylostoma caninum.</title>
        <authorList>
            <person name="Mitreva M."/>
        </authorList>
    </citation>
    <scope>NUCLEOTIDE SEQUENCE [LARGE SCALE GENOMIC DNA]</scope>
    <source>
        <strain evidence="2 3">Baltimore</strain>
    </source>
</reference>